<dbReference type="RefSeq" id="WP_140473711.1">
    <property type="nucleotide sequence ID" value="NZ_RCZD01000008.1"/>
</dbReference>
<evidence type="ECO:0000313" key="1">
    <source>
        <dbReference type="EMBL" id="TPG59983.1"/>
    </source>
</evidence>
<reference evidence="1 2" key="1">
    <citation type="journal article" date="2019" name="Environ. Microbiol.">
        <title>Species interactions and distinct microbial communities in high Arctic permafrost affected cryosols are associated with the CH4 and CO2 gas fluxes.</title>
        <authorList>
            <person name="Altshuler I."/>
            <person name="Hamel J."/>
            <person name="Turney S."/>
            <person name="Magnuson E."/>
            <person name="Levesque R."/>
            <person name="Greer C."/>
            <person name="Whyte L.G."/>
        </authorList>
    </citation>
    <scope>NUCLEOTIDE SEQUENCE [LARGE SCALE GENOMIC DNA]</scope>
    <source>
        <strain evidence="1 2">E4</strain>
    </source>
</reference>
<proteinExistence type="predicted"/>
<dbReference type="AlphaFoldDB" id="A0A502GGY0"/>
<comment type="caution">
    <text evidence="1">The sequence shown here is derived from an EMBL/GenBank/DDBJ whole genome shotgun (WGS) entry which is preliminary data.</text>
</comment>
<name>A0A502GGY0_9GAMM</name>
<dbReference type="EMBL" id="RCZD01000008">
    <property type="protein sequence ID" value="TPG59983.1"/>
    <property type="molecule type" value="Genomic_DNA"/>
</dbReference>
<keyword evidence="2" id="KW-1185">Reference proteome</keyword>
<organism evidence="1 2">
    <name type="scientific">Ewingella americana</name>
    <dbReference type="NCBI Taxonomy" id="41202"/>
    <lineage>
        <taxon>Bacteria</taxon>
        <taxon>Pseudomonadati</taxon>
        <taxon>Pseudomonadota</taxon>
        <taxon>Gammaproteobacteria</taxon>
        <taxon>Enterobacterales</taxon>
        <taxon>Yersiniaceae</taxon>
        <taxon>Ewingella</taxon>
    </lineage>
</organism>
<dbReference type="Proteomes" id="UP000317663">
    <property type="component" value="Unassembled WGS sequence"/>
</dbReference>
<evidence type="ECO:0000313" key="2">
    <source>
        <dbReference type="Proteomes" id="UP000317663"/>
    </source>
</evidence>
<gene>
    <name evidence="1" type="ORF">EAH77_15565</name>
</gene>
<sequence>MATKYTLRRDVTFTSKDCKSVPAPAGTVVYDLRGPDYGCANQDTQNTGIKHISVTLDPTGDYPGLSVSMYDLQQIVEGD</sequence>
<accession>A0A502GGY0</accession>
<protein>
    <submittedName>
        <fullName evidence="1">Uncharacterized protein</fullName>
    </submittedName>
</protein>